<organism evidence="1 2">
    <name type="scientific">Pistacia integerrima</name>
    <dbReference type="NCBI Taxonomy" id="434235"/>
    <lineage>
        <taxon>Eukaryota</taxon>
        <taxon>Viridiplantae</taxon>
        <taxon>Streptophyta</taxon>
        <taxon>Embryophyta</taxon>
        <taxon>Tracheophyta</taxon>
        <taxon>Spermatophyta</taxon>
        <taxon>Magnoliopsida</taxon>
        <taxon>eudicotyledons</taxon>
        <taxon>Gunneridae</taxon>
        <taxon>Pentapetalae</taxon>
        <taxon>rosids</taxon>
        <taxon>malvids</taxon>
        <taxon>Sapindales</taxon>
        <taxon>Anacardiaceae</taxon>
        <taxon>Pistacia</taxon>
    </lineage>
</organism>
<keyword evidence="2" id="KW-1185">Reference proteome</keyword>
<proteinExistence type="predicted"/>
<dbReference type="EMBL" id="CM047746">
    <property type="protein sequence ID" value="KAJ0021767.1"/>
    <property type="molecule type" value="Genomic_DNA"/>
</dbReference>
<name>A0ACC0XTV2_9ROSI</name>
<comment type="caution">
    <text evidence="1">The sequence shown here is derived from an EMBL/GenBank/DDBJ whole genome shotgun (WGS) entry which is preliminary data.</text>
</comment>
<evidence type="ECO:0000313" key="2">
    <source>
        <dbReference type="Proteomes" id="UP001163603"/>
    </source>
</evidence>
<gene>
    <name evidence="1" type="ORF">Pint_31983</name>
</gene>
<accession>A0ACC0XTV2</accession>
<evidence type="ECO:0000313" key="1">
    <source>
        <dbReference type="EMBL" id="KAJ0021767.1"/>
    </source>
</evidence>
<reference evidence="2" key="1">
    <citation type="journal article" date="2023" name="G3 (Bethesda)">
        <title>Genome assembly and association tests identify interacting loci associated with vigor, precocity, and sex in interspecific pistachio rootstocks.</title>
        <authorList>
            <person name="Palmer W."/>
            <person name="Jacygrad E."/>
            <person name="Sagayaradj S."/>
            <person name="Cavanaugh K."/>
            <person name="Han R."/>
            <person name="Bertier L."/>
            <person name="Beede B."/>
            <person name="Kafkas S."/>
            <person name="Golino D."/>
            <person name="Preece J."/>
            <person name="Michelmore R."/>
        </authorList>
    </citation>
    <scope>NUCLEOTIDE SEQUENCE [LARGE SCALE GENOMIC DNA]</scope>
</reference>
<dbReference type="Proteomes" id="UP001163603">
    <property type="component" value="Chromosome 11"/>
</dbReference>
<protein>
    <submittedName>
        <fullName evidence="1">Uncharacterized protein</fullName>
    </submittedName>
</protein>
<sequence length="347" mass="39089">MGVVRLYNIEDARQYTLAAEKRISRYGVRKPIDRTNWKNNLGPRRGYQTGQREWKETTTTNKTNRGATNVERSDKGKSIVSYGGQNNSSSSVAKGGNNSQVMITTIKDEEEYWRGCSIFRTRVVCGGKVCDLVIDGGSTENIISKEVVDKLKLPTITHPHPYKVGWFKKGHKILITSQCLVKVTTGGNLEDEALCVIVPMDVGHILVGRPWLFDHDMDHKTKPNTYSFYKDNKTYTLYPLKEKAKQLATKSSTTSKTIGYLNVEKCNAEHGEMGIMYALINKIVENDQILRCIPSSCGSARCGDGDEWLEEWLCVGEDEEGGERVWVRMLSVWGRMGEEMLGEVWTG</sequence>